<dbReference type="InterPro" id="IPR052523">
    <property type="entry name" value="Trichothecene_AcTrans"/>
</dbReference>
<keyword evidence="1" id="KW-0812">Transmembrane</keyword>
<keyword evidence="4" id="KW-1185">Reference proteome</keyword>
<dbReference type="CDD" id="cd04301">
    <property type="entry name" value="NAT_SF"/>
    <property type="match status" value="1"/>
</dbReference>
<keyword evidence="1" id="KW-1133">Transmembrane helix</keyword>
<gene>
    <name evidence="3" type="ORF">GOMPHAMPRED_008105</name>
</gene>
<dbReference type="SUPFAM" id="SSF55729">
    <property type="entry name" value="Acyl-CoA N-acyltransferases (Nat)"/>
    <property type="match status" value="1"/>
</dbReference>
<dbReference type="Pfam" id="PF00583">
    <property type="entry name" value="Acetyltransf_1"/>
    <property type="match status" value="1"/>
</dbReference>
<evidence type="ECO:0000313" key="4">
    <source>
        <dbReference type="Proteomes" id="UP000664169"/>
    </source>
</evidence>
<dbReference type="EMBL" id="CAJPDQ010000009">
    <property type="protein sequence ID" value="CAF9914221.1"/>
    <property type="molecule type" value="Genomic_DNA"/>
</dbReference>
<dbReference type="InterPro" id="IPR016181">
    <property type="entry name" value="Acyl_CoA_acyltransferase"/>
</dbReference>
<name>A0A8H3EX03_9LECA</name>
<evidence type="ECO:0000256" key="1">
    <source>
        <dbReference type="SAM" id="Phobius"/>
    </source>
</evidence>
<dbReference type="OrthoDB" id="2115692at2759"/>
<organism evidence="3 4">
    <name type="scientific">Gomphillus americanus</name>
    <dbReference type="NCBI Taxonomy" id="1940652"/>
    <lineage>
        <taxon>Eukaryota</taxon>
        <taxon>Fungi</taxon>
        <taxon>Dikarya</taxon>
        <taxon>Ascomycota</taxon>
        <taxon>Pezizomycotina</taxon>
        <taxon>Lecanoromycetes</taxon>
        <taxon>OSLEUM clade</taxon>
        <taxon>Ostropomycetidae</taxon>
        <taxon>Ostropales</taxon>
        <taxon>Graphidaceae</taxon>
        <taxon>Gomphilloideae</taxon>
        <taxon>Gomphillus</taxon>
    </lineage>
</organism>
<dbReference type="Proteomes" id="UP000664169">
    <property type="component" value="Unassembled WGS sequence"/>
</dbReference>
<evidence type="ECO:0000313" key="3">
    <source>
        <dbReference type="EMBL" id="CAF9914221.1"/>
    </source>
</evidence>
<dbReference type="PROSITE" id="PS51186">
    <property type="entry name" value="GNAT"/>
    <property type="match status" value="1"/>
</dbReference>
<dbReference type="PANTHER" id="PTHR42791:SF16">
    <property type="entry name" value="N-ACETYLTRANSFERASE DOMAIN-CONTAINING PROTEIN"/>
    <property type="match status" value="1"/>
</dbReference>
<comment type="caution">
    <text evidence="3">The sequence shown here is derived from an EMBL/GenBank/DDBJ whole genome shotgun (WGS) entry which is preliminary data.</text>
</comment>
<dbReference type="InterPro" id="IPR000182">
    <property type="entry name" value="GNAT_dom"/>
</dbReference>
<proteinExistence type="predicted"/>
<sequence length="237" mass="26810">MILLVTSFEAEDDHDKWRSFVCIVAFMAQGSDGLEVREASEADIKSLTTIIPRSCAPDALLNQLFPPDSVLIQQWWAEVYRKAAKLASYYILVTVHGYTVIGVLTLHFWRPEDPISTNNGLCTLVPLTDGHVKRKELEEALYNQASRRERIMQKQPNFMIDLMVVDQEYQNGGIGRRMVECACRIADPKNAAIFLQTTKAIAFYLNLNMGFESQRGDEESGVVIRLPTQDHLDPDST</sequence>
<feature type="transmembrane region" description="Helical" evidence="1">
    <location>
        <begin position="89"/>
        <end position="109"/>
    </location>
</feature>
<evidence type="ECO:0000259" key="2">
    <source>
        <dbReference type="PROSITE" id="PS51186"/>
    </source>
</evidence>
<feature type="domain" description="N-acetyltransferase" evidence="2">
    <location>
        <begin position="34"/>
        <end position="229"/>
    </location>
</feature>
<reference evidence="3" key="1">
    <citation type="submission" date="2021-03" db="EMBL/GenBank/DDBJ databases">
        <authorList>
            <person name="Tagirdzhanova G."/>
        </authorList>
    </citation>
    <scope>NUCLEOTIDE SEQUENCE</scope>
</reference>
<dbReference type="AlphaFoldDB" id="A0A8H3EX03"/>
<dbReference type="PANTHER" id="PTHR42791">
    <property type="entry name" value="GNAT FAMILY ACETYLTRANSFERASE"/>
    <property type="match status" value="1"/>
</dbReference>
<keyword evidence="1" id="KW-0472">Membrane</keyword>
<accession>A0A8H3EX03</accession>
<dbReference type="Gene3D" id="3.40.630.30">
    <property type="match status" value="1"/>
</dbReference>
<dbReference type="GO" id="GO:0016747">
    <property type="term" value="F:acyltransferase activity, transferring groups other than amino-acyl groups"/>
    <property type="evidence" value="ECO:0007669"/>
    <property type="project" value="InterPro"/>
</dbReference>
<protein>
    <recommendedName>
        <fullName evidence="2">N-acetyltransferase domain-containing protein</fullName>
    </recommendedName>
</protein>